<feature type="signal peptide" evidence="1">
    <location>
        <begin position="1"/>
        <end position="26"/>
    </location>
</feature>
<dbReference type="InterPro" id="IPR006311">
    <property type="entry name" value="TAT_signal"/>
</dbReference>
<accession>A0A844ZIC0</accession>
<gene>
    <name evidence="2" type="ORF">GRI32_01000</name>
</gene>
<keyword evidence="3" id="KW-1185">Reference proteome</keyword>
<dbReference type="PROSITE" id="PS51318">
    <property type="entry name" value="TAT"/>
    <property type="match status" value="1"/>
</dbReference>
<dbReference type="AlphaFoldDB" id="A0A844ZIC0"/>
<dbReference type="Proteomes" id="UP000435243">
    <property type="component" value="Unassembled WGS sequence"/>
</dbReference>
<comment type="caution">
    <text evidence="2">The sequence shown here is derived from an EMBL/GenBank/DDBJ whole genome shotgun (WGS) entry which is preliminary data.</text>
</comment>
<sequence length="133" mass="14321">MISRREVIKWGAAAPAFAACSHAAFASGVQGCDAFLLDQRFAAQVPQNHWGIPVMRFDGDVTGHWYQTIDPAWRQRGYVLGGITGSDALFVLETLAQQHGRRVVSRSQVGAADARGIAPVSWIIAPVHPSVVA</sequence>
<evidence type="ECO:0000313" key="2">
    <source>
        <dbReference type="EMBL" id="MXO87314.1"/>
    </source>
</evidence>
<evidence type="ECO:0000313" key="3">
    <source>
        <dbReference type="Proteomes" id="UP000435243"/>
    </source>
</evidence>
<dbReference type="PROSITE" id="PS51257">
    <property type="entry name" value="PROKAR_LIPOPROTEIN"/>
    <property type="match status" value="1"/>
</dbReference>
<reference evidence="2 3" key="1">
    <citation type="submission" date="2019-12" db="EMBL/GenBank/DDBJ databases">
        <title>Genomic-based taxomic classification of the family Erythrobacteraceae.</title>
        <authorList>
            <person name="Xu L."/>
        </authorList>
    </citation>
    <scope>NUCLEOTIDE SEQUENCE [LARGE SCALE GENOMIC DNA]</scope>
    <source>
        <strain evidence="2 3">JCM 16339</strain>
    </source>
</reference>
<evidence type="ECO:0000256" key="1">
    <source>
        <dbReference type="SAM" id="SignalP"/>
    </source>
</evidence>
<organism evidence="2 3">
    <name type="scientific">Alteraurantiacibacter aestuarii</name>
    <dbReference type="NCBI Taxonomy" id="650004"/>
    <lineage>
        <taxon>Bacteria</taxon>
        <taxon>Pseudomonadati</taxon>
        <taxon>Pseudomonadota</taxon>
        <taxon>Alphaproteobacteria</taxon>
        <taxon>Sphingomonadales</taxon>
        <taxon>Erythrobacteraceae</taxon>
        <taxon>Alteraurantiacibacter</taxon>
    </lineage>
</organism>
<dbReference type="EMBL" id="WTYY01000001">
    <property type="protein sequence ID" value="MXO87314.1"/>
    <property type="molecule type" value="Genomic_DNA"/>
</dbReference>
<proteinExistence type="predicted"/>
<protein>
    <submittedName>
        <fullName evidence="2">Uncharacterized protein</fullName>
    </submittedName>
</protein>
<name>A0A844ZIC0_9SPHN</name>
<dbReference type="RefSeq" id="WP_160589270.1">
    <property type="nucleotide sequence ID" value="NZ_BAAAFP010000002.1"/>
</dbReference>
<keyword evidence="1" id="KW-0732">Signal</keyword>
<dbReference type="OrthoDB" id="7427934at2"/>
<feature type="chain" id="PRO_5032904535" evidence="1">
    <location>
        <begin position="27"/>
        <end position="133"/>
    </location>
</feature>